<dbReference type="Proteomes" id="UP001079657">
    <property type="component" value="Unassembled WGS sequence"/>
</dbReference>
<name>A0ABT4CNS0_9CLOT</name>
<comment type="caution">
    <text evidence="2">The sequence shown here is derived from an EMBL/GenBank/DDBJ whole genome shotgun (WGS) entry which is preliminary data.</text>
</comment>
<dbReference type="InterPro" id="IPR051531">
    <property type="entry name" value="N-acetyltransferase"/>
</dbReference>
<dbReference type="InterPro" id="IPR000182">
    <property type="entry name" value="GNAT_dom"/>
</dbReference>
<gene>
    <name evidence="2" type="ORF">OXH55_08660</name>
</gene>
<dbReference type="EMBL" id="JAPQES010000002">
    <property type="protein sequence ID" value="MCY6370701.1"/>
    <property type="molecule type" value="Genomic_DNA"/>
</dbReference>
<dbReference type="PANTHER" id="PTHR43792:SF13">
    <property type="entry name" value="ACETYLTRANSFERASE"/>
    <property type="match status" value="1"/>
</dbReference>
<sequence>MSKKVLKSERLVLKPLSFNELLCIKNNMIESIETSIELEAISDVVKLAISKKIEKMQKLNKDIHEWYTYWLIIDKNNQNGIGFIGFKGIPDESGYSEVGYSIAPNYRGKGLMTEALSVLVNWASNFPNCKGITAMRVLKTNIGSNRVLNNCKFNLVDSLSNGNNYVLTF</sequence>
<dbReference type="PANTHER" id="PTHR43792">
    <property type="entry name" value="GNAT FAMILY, PUTATIVE (AFU_ORTHOLOGUE AFUA_3G00765)-RELATED-RELATED"/>
    <property type="match status" value="1"/>
</dbReference>
<protein>
    <submittedName>
        <fullName evidence="2">GNAT family N-acetyltransferase</fullName>
    </submittedName>
</protein>
<evidence type="ECO:0000313" key="3">
    <source>
        <dbReference type="Proteomes" id="UP001079657"/>
    </source>
</evidence>
<reference evidence="2" key="1">
    <citation type="submission" date="2022-12" db="EMBL/GenBank/DDBJ databases">
        <authorList>
            <person name="Wang J."/>
        </authorList>
    </citation>
    <scope>NUCLEOTIDE SEQUENCE</scope>
    <source>
        <strain evidence="2">HY-42-06</strain>
    </source>
</reference>
<dbReference type="SUPFAM" id="SSF55729">
    <property type="entry name" value="Acyl-CoA N-acyltransferases (Nat)"/>
    <property type="match status" value="1"/>
</dbReference>
<accession>A0ABT4CNS0</accession>
<dbReference type="Pfam" id="PF13302">
    <property type="entry name" value="Acetyltransf_3"/>
    <property type="match status" value="1"/>
</dbReference>
<evidence type="ECO:0000259" key="1">
    <source>
        <dbReference type="Pfam" id="PF13302"/>
    </source>
</evidence>
<dbReference type="CDD" id="cd04301">
    <property type="entry name" value="NAT_SF"/>
    <property type="match status" value="1"/>
</dbReference>
<keyword evidence="3" id="KW-1185">Reference proteome</keyword>
<dbReference type="InterPro" id="IPR016181">
    <property type="entry name" value="Acyl_CoA_acyltransferase"/>
</dbReference>
<feature type="domain" description="N-acetyltransferase" evidence="1">
    <location>
        <begin position="62"/>
        <end position="153"/>
    </location>
</feature>
<dbReference type="Gene3D" id="3.40.630.30">
    <property type="match status" value="1"/>
</dbReference>
<proteinExistence type="predicted"/>
<dbReference type="RefSeq" id="WP_268049506.1">
    <property type="nucleotide sequence ID" value="NZ_JAPQES010000002.1"/>
</dbReference>
<organism evidence="2 3">
    <name type="scientific">Clostridium ganghwense</name>
    <dbReference type="NCBI Taxonomy" id="312089"/>
    <lineage>
        <taxon>Bacteria</taxon>
        <taxon>Bacillati</taxon>
        <taxon>Bacillota</taxon>
        <taxon>Clostridia</taxon>
        <taxon>Eubacteriales</taxon>
        <taxon>Clostridiaceae</taxon>
        <taxon>Clostridium</taxon>
    </lineage>
</organism>
<evidence type="ECO:0000313" key="2">
    <source>
        <dbReference type="EMBL" id="MCY6370701.1"/>
    </source>
</evidence>